<dbReference type="Proteomes" id="UP000823757">
    <property type="component" value="Unassembled WGS sequence"/>
</dbReference>
<keyword evidence="11" id="KW-0675">Receptor</keyword>
<evidence type="ECO:0000256" key="4">
    <source>
        <dbReference type="ARBA" id="ARBA00022692"/>
    </source>
</evidence>
<protein>
    <submittedName>
        <fullName evidence="11">TonB-dependent receptor</fullName>
    </submittedName>
</protein>
<name>A0A9D9IK66_9BACT</name>
<dbReference type="SUPFAM" id="SSF56935">
    <property type="entry name" value="Porins"/>
    <property type="match status" value="1"/>
</dbReference>
<evidence type="ECO:0000313" key="11">
    <source>
        <dbReference type="EMBL" id="MBO8473982.1"/>
    </source>
</evidence>
<dbReference type="GO" id="GO:0009279">
    <property type="term" value="C:cell outer membrane"/>
    <property type="evidence" value="ECO:0007669"/>
    <property type="project" value="UniProtKB-SubCell"/>
</dbReference>
<proteinExistence type="predicted"/>
<dbReference type="PANTHER" id="PTHR30069">
    <property type="entry name" value="TONB-DEPENDENT OUTER MEMBRANE RECEPTOR"/>
    <property type="match status" value="1"/>
</dbReference>
<evidence type="ECO:0000256" key="3">
    <source>
        <dbReference type="ARBA" id="ARBA00022452"/>
    </source>
</evidence>
<evidence type="ECO:0000256" key="5">
    <source>
        <dbReference type="ARBA" id="ARBA00022729"/>
    </source>
</evidence>
<keyword evidence="6" id="KW-0472">Membrane</keyword>
<dbReference type="InterPro" id="IPR012910">
    <property type="entry name" value="Plug_dom"/>
</dbReference>
<dbReference type="EMBL" id="JADIMD010000023">
    <property type="protein sequence ID" value="MBO8473982.1"/>
    <property type="molecule type" value="Genomic_DNA"/>
</dbReference>
<feature type="domain" description="TonB-dependent receptor plug" evidence="10">
    <location>
        <begin position="62"/>
        <end position="140"/>
    </location>
</feature>
<feature type="signal peptide" evidence="9">
    <location>
        <begin position="1"/>
        <end position="20"/>
    </location>
</feature>
<reference evidence="11" key="2">
    <citation type="journal article" date="2021" name="PeerJ">
        <title>Extensive microbial diversity within the chicken gut microbiome revealed by metagenomics and culture.</title>
        <authorList>
            <person name="Gilroy R."/>
            <person name="Ravi A."/>
            <person name="Getino M."/>
            <person name="Pursley I."/>
            <person name="Horton D.L."/>
            <person name="Alikhan N.F."/>
            <person name="Baker D."/>
            <person name="Gharbi K."/>
            <person name="Hall N."/>
            <person name="Watson M."/>
            <person name="Adriaenssens E.M."/>
            <person name="Foster-Nyarko E."/>
            <person name="Jarju S."/>
            <person name="Secka A."/>
            <person name="Antonio M."/>
            <person name="Oren A."/>
            <person name="Chaudhuri R.R."/>
            <person name="La Ragione R."/>
            <person name="Hildebrand F."/>
            <person name="Pallen M.J."/>
        </authorList>
    </citation>
    <scope>NUCLEOTIDE SEQUENCE</scope>
    <source>
        <strain evidence="11">B1-13419</strain>
    </source>
</reference>
<organism evidence="11 12">
    <name type="scientific">Candidatus Cryptobacteroides faecigallinarum</name>
    <dbReference type="NCBI Taxonomy" id="2840763"/>
    <lineage>
        <taxon>Bacteria</taxon>
        <taxon>Pseudomonadati</taxon>
        <taxon>Bacteroidota</taxon>
        <taxon>Bacteroidia</taxon>
        <taxon>Bacteroidales</taxon>
        <taxon>Candidatus Cryptobacteroides</taxon>
    </lineage>
</organism>
<evidence type="ECO:0000256" key="2">
    <source>
        <dbReference type="ARBA" id="ARBA00022448"/>
    </source>
</evidence>
<feature type="chain" id="PRO_5039667648" evidence="9">
    <location>
        <begin position="21"/>
        <end position="731"/>
    </location>
</feature>
<gene>
    <name evidence="11" type="ORF">IAB91_01650</name>
</gene>
<evidence type="ECO:0000256" key="6">
    <source>
        <dbReference type="ARBA" id="ARBA00023136"/>
    </source>
</evidence>
<comment type="caution">
    <text evidence="11">The sequence shown here is derived from an EMBL/GenBank/DDBJ whole genome shotgun (WGS) entry which is preliminary data.</text>
</comment>
<dbReference type="InterPro" id="IPR036942">
    <property type="entry name" value="Beta-barrel_TonB_sf"/>
</dbReference>
<dbReference type="GO" id="GO:0015344">
    <property type="term" value="F:siderophore uptake transmembrane transporter activity"/>
    <property type="evidence" value="ECO:0007669"/>
    <property type="project" value="TreeGrafter"/>
</dbReference>
<keyword evidence="3" id="KW-1134">Transmembrane beta strand</keyword>
<dbReference type="GO" id="GO:0044718">
    <property type="term" value="P:siderophore transmembrane transport"/>
    <property type="evidence" value="ECO:0007669"/>
    <property type="project" value="TreeGrafter"/>
</dbReference>
<evidence type="ECO:0000259" key="10">
    <source>
        <dbReference type="Pfam" id="PF07715"/>
    </source>
</evidence>
<feature type="compositionally biased region" description="Gly residues" evidence="8">
    <location>
        <begin position="584"/>
        <end position="595"/>
    </location>
</feature>
<dbReference type="Pfam" id="PF07715">
    <property type="entry name" value="Plug"/>
    <property type="match status" value="1"/>
</dbReference>
<evidence type="ECO:0000256" key="1">
    <source>
        <dbReference type="ARBA" id="ARBA00004571"/>
    </source>
</evidence>
<dbReference type="Gene3D" id="2.40.170.20">
    <property type="entry name" value="TonB-dependent receptor, beta-barrel domain"/>
    <property type="match status" value="1"/>
</dbReference>
<reference evidence="11" key="1">
    <citation type="submission" date="2020-10" db="EMBL/GenBank/DDBJ databases">
        <authorList>
            <person name="Gilroy R."/>
        </authorList>
    </citation>
    <scope>NUCLEOTIDE SEQUENCE</scope>
    <source>
        <strain evidence="11">B1-13419</strain>
    </source>
</reference>
<dbReference type="PANTHER" id="PTHR30069:SF29">
    <property type="entry name" value="HEMOGLOBIN AND HEMOGLOBIN-HAPTOGLOBIN-BINDING PROTEIN 1-RELATED"/>
    <property type="match status" value="1"/>
</dbReference>
<keyword evidence="2" id="KW-0813">Transport</keyword>
<keyword evidence="4" id="KW-0812">Transmembrane</keyword>
<sequence>MQKSVLTLLAAVLFPLCLHAREFPLVETRDAYPAVDSLAGAEVTGFRARSLSDSIPEGRIRASANVADAIRLYGGIQLKDYGGIGGLKTVNVRGLGSEHTGVFMDGVQIGNAQNAQVDLGRFSTDDLEAILIATGHDGSSFRSAKELASGASVCLVSRRPDFSDGKSFHGRVRLRGGSFSTISPYFRWEQKIGKKVSASASIEYLYSSGRYRFRCRKEGFTPDGGTVGYDTVMVRSNGDIRSLRAEINFFGKMEGGEWSAKAYCYGSERGLPGAVVRRPESLSAVSDRQVDRNLFVQGRLQKRVCDRYSFGLLWKYANDRLRYHNDIGQDPSAMPVDDSYLQHEVYMSLSHLVRLFPWWRLSLATDVQFNALDSDKRDFAYPRRTMFWGSACFAFGFRKLTAAAGATYMLAYDTYGMNDGGTSGDGQMRNEWSRTDEEQHLRNMISPYLSFRYVPFAQIGLTAEGFVKRTFRMPTFNDLYYVNYGNVSLSPEDAMQYDLRIGYDVSPAPGWSLSAKAEGYYNDVRDKIIAVPTSSQFRWTMYNIGRTRIAGAEGVFSWEYMSDPAGVSRPERTSSTGKTDGDNRGNGSGKGGKPGIYGTQNIRDACFRAGMTVRYTFQRAADVSRPSSASYPGQIPYIPRHSGSLSAFVSWYGWRAEYSFVFTGERYSSSANLPSTWMQPWSTHDICLSKSIACGLTFRLAVNNILNRQYEIVPNYPMPRCNFFISIDYVF</sequence>
<dbReference type="Gene3D" id="2.170.130.10">
    <property type="entry name" value="TonB-dependent receptor, plug domain"/>
    <property type="match status" value="1"/>
</dbReference>
<accession>A0A9D9IK66</accession>
<dbReference type="InterPro" id="IPR037066">
    <property type="entry name" value="Plug_dom_sf"/>
</dbReference>
<evidence type="ECO:0000256" key="8">
    <source>
        <dbReference type="SAM" id="MobiDB-lite"/>
    </source>
</evidence>
<feature type="region of interest" description="Disordered" evidence="8">
    <location>
        <begin position="565"/>
        <end position="596"/>
    </location>
</feature>
<evidence type="ECO:0000256" key="9">
    <source>
        <dbReference type="SAM" id="SignalP"/>
    </source>
</evidence>
<evidence type="ECO:0000256" key="7">
    <source>
        <dbReference type="ARBA" id="ARBA00023237"/>
    </source>
</evidence>
<keyword evidence="5 9" id="KW-0732">Signal</keyword>
<keyword evidence="7" id="KW-0998">Cell outer membrane</keyword>
<evidence type="ECO:0000313" key="12">
    <source>
        <dbReference type="Proteomes" id="UP000823757"/>
    </source>
</evidence>
<dbReference type="AlphaFoldDB" id="A0A9D9IK66"/>
<comment type="subcellular location">
    <subcellularLocation>
        <location evidence="1">Cell outer membrane</location>
        <topology evidence="1">Multi-pass membrane protein</topology>
    </subcellularLocation>
</comment>
<dbReference type="InterPro" id="IPR039426">
    <property type="entry name" value="TonB-dep_rcpt-like"/>
</dbReference>